<gene>
    <name evidence="1" type="ORF">ACFQ0S_09270</name>
</gene>
<name>A0ABW3J511_9FLAO</name>
<dbReference type="Proteomes" id="UP001597051">
    <property type="component" value="Unassembled WGS sequence"/>
</dbReference>
<accession>A0ABW3J511</accession>
<reference evidence="2" key="1">
    <citation type="journal article" date="2019" name="Int. J. Syst. Evol. Microbiol.">
        <title>The Global Catalogue of Microorganisms (GCM) 10K type strain sequencing project: providing services to taxonomists for standard genome sequencing and annotation.</title>
        <authorList>
            <consortium name="The Broad Institute Genomics Platform"/>
            <consortium name="The Broad Institute Genome Sequencing Center for Infectious Disease"/>
            <person name="Wu L."/>
            <person name="Ma J."/>
        </authorList>
    </citation>
    <scope>NUCLEOTIDE SEQUENCE [LARGE SCALE GENOMIC DNA]</scope>
    <source>
        <strain evidence="2">CECT 7649</strain>
    </source>
</reference>
<dbReference type="EMBL" id="JBHTIZ010000023">
    <property type="protein sequence ID" value="MFD0984662.1"/>
    <property type="molecule type" value="Genomic_DNA"/>
</dbReference>
<comment type="caution">
    <text evidence="1">The sequence shown here is derived from an EMBL/GenBank/DDBJ whole genome shotgun (WGS) entry which is preliminary data.</text>
</comment>
<protein>
    <submittedName>
        <fullName evidence="1">Uncharacterized protein</fullName>
    </submittedName>
</protein>
<organism evidence="1 2">
    <name type="scientific">Flavobacterium myungsuense</name>
    <dbReference type="NCBI Taxonomy" id="651823"/>
    <lineage>
        <taxon>Bacteria</taxon>
        <taxon>Pseudomonadati</taxon>
        <taxon>Bacteroidota</taxon>
        <taxon>Flavobacteriia</taxon>
        <taxon>Flavobacteriales</taxon>
        <taxon>Flavobacteriaceae</taxon>
        <taxon>Flavobacterium</taxon>
    </lineage>
</organism>
<evidence type="ECO:0000313" key="2">
    <source>
        <dbReference type="Proteomes" id="UP001597051"/>
    </source>
</evidence>
<keyword evidence="2" id="KW-1185">Reference proteome</keyword>
<sequence>MKLLLEKIAFYREKKDYELQLIKWQYENTKQSLQPINLLKISLLEKIITTNPKNYLISIVIGLATNFLSNKIKSNPSNNPIKNIATSVLKLINK</sequence>
<dbReference type="RefSeq" id="WP_379819087.1">
    <property type="nucleotide sequence ID" value="NZ_JBHTIZ010000023.1"/>
</dbReference>
<evidence type="ECO:0000313" key="1">
    <source>
        <dbReference type="EMBL" id="MFD0984662.1"/>
    </source>
</evidence>
<proteinExistence type="predicted"/>